<feature type="region of interest" description="Disordered" evidence="18">
    <location>
        <begin position="484"/>
        <end position="562"/>
    </location>
</feature>
<feature type="compositionally biased region" description="Acidic residues" evidence="18">
    <location>
        <begin position="518"/>
        <end position="530"/>
    </location>
</feature>
<feature type="compositionally biased region" description="Polar residues" evidence="18">
    <location>
        <begin position="105"/>
        <end position="131"/>
    </location>
</feature>
<accession>A0A6L2PJN5</accession>
<dbReference type="EMBL" id="BLKM01007732">
    <property type="protein sequence ID" value="GFG31402.1"/>
    <property type="molecule type" value="Genomic_DNA"/>
</dbReference>
<evidence type="ECO:0000256" key="16">
    <source>
        <dbReference type="ARBA" id="ARBA00062932"/>
    </source>
</evidence>
<evidence type="ECO:0000256" key="7">
    <source>
        <dbReference type="ARBA" id="ARBA00022990"/>
    </source>
</evidence>
<dbReference type="InterPro" id="IPR048937">
    <property type="entry name" value="ATPD_C_metazoa"/>
</dbReference>
<dbReference type="InterPro" id="IPR036794">
    <property type="entry name" value="ATP_F1_dsu/esu_C_sf"/>
</dbReference>
<gene>
    <name evidence="20" type="ORF">Cfor_09265</name>
</gene>
<comment type="function">
    <text evidence="15">Subunit delta, of the mitochondrial membrane ATP synthase complex (F(1)F(0) ATP synthase or Complex V) that produces ATP from ADP in the presence of a proton gradient across the membrane which is generated by electron transport complexes of the respiratory chain. ATP synthase complex consist of a soluble F(1) head domain - the catalytic core - and a membrane F(1) domain - the membrane proton channel. These two domains are linked by a central stalk rotating inside the F(1) region and a stationary peripheral stalk. During catalysis, ATP synthesis in the catalytic domain of F(1) is coupled via a rotary mechanism of the central stalk subunits to proton translocation. In vivo, can only synthesize ATP although its ATP hydrolase activity can be activated artificially in vitro. With the central stalk subunit gamma, is essential for the biogenesis of F(1) catalytic part of the ATP synthase complex namely in the formation of F1 assembly intermediate.</text>
</comment>
<evidence type="ECO:0000256" key="13">
    <source>
        <dbReference type="ARBA" id="ARBA00031669"/>
    </source>
</evidence>
<dbReference type="CDD" id="cd12152">
    <property type="entry name" value="F1-ATPase_delta"/>
    <property type="match status" value="1"/>
</dbReference>
<protein>
    <recommendedName>
        <fullName evidence="17">ATP synthase F(1) complex subunit delta, mitochondrial</fullName>
    </recommendedName>
    <alternativeName>
        <fullName evidence="14">ATP synthase F1 subunit delta</fullName>
    </alternativeName>
    <alternativeName>
        <fullName evidence="13">F-ATPase delta subunit</fullName>
    </alternativeName>
</protein>
<dbReference type="GO" id="GO:0005743">
    <property type="term" value="C:mitochondrial inner membrane"/>
    <property type="evidence" value="ECO:0007669"/>
    <property type="project" value="UniProtKB-SubCell"/>
</dbReference>
<feature type="region of interest" description="Disordered" evidence="18">
    <location>
        <begin position="302"/>
        <end position="396"/>
    </location>
</feature>
<evidence type="ECO:0000313" key="21">
    <source>
        <dbReference type="Proteomes" id="UP000502823"/>
    </source>
</evidence>
<dbReference type="InterPro" id="IPR036771">
    <property type="entry name" value="ATPsynth_dsu/esu_N"/>
</dbReference>
<dbReference type="FunFam" id="2.30.42.10:FF:000055">
    <property type="entry name" value="PDZ and LIM domain protein 3"/>
    <property type="match status" value="1"/>
</dbReference>
<feature type="compositionally biased region" description="Basic and acidic residues" evidence="18">
    <location>
        <begin position="531"/>
        <end position="548"/>
    </location>
</feature>
<evidence type="ECO:0000313" key="20">
    <source>
        <dbReference type="EMBL" id="GFG31402.1"/>
    </source>
</evidence>
<evidence type="ECO:0000256" key="1">
    <source>
        <dbReference type="ARBA" id="ARBA00004273"/>
    </source>
</evidence>
<evidence type="ECO:0000256" key="9">
    <source>
        <dbReference type="ARBA" id="ARBA00023128"/>
    </source>
</evidence>
<feature type="compositionally biased region" description="Acidic residues" evidence="18">
    <location>
        <begin position="458"/>
        <end position="467"/>
    </location>
</feature>
<keyword evidence="8" id="KW-0406">Ion transport</keyword>
<dbReference type="Pfam" id="PF21335">
    <property type="entry name" value="ATPD_C_metazoa"/>
    <property type="match status" value="1"/>
</dbReference>
<keyword evidence="4" id="KW-0375">Hydrogen ion transport</keyword>
<evidence type="ECO:0000259" key="19">
    <source>
        <dbReference type="PROSITE" id="PS50106"/>
    </source>
</evidence>
<dbReference type="OrthoDB" id="44841at2759"/>
<evidence type="ECO:0000256" key="18">
    <source>
        <dbReference type="SAM" id="MobiDB-lite"/>
    </source>
</evidence>
<comment type="subunit">
    <text evidence="16">Component of the ATP synthase complex composed at least of ATP5F1A/subunit alpha, ATP5F1B/subunit beta, ATP5MC1/subunit c (homooctomer), MT-ATP6/subunit a, MT-ATP8/subunit 8, ATP5ME/subunit e, ATP5MF/subunit f, ATP5MG/subunit g, ATP5MK/subunit k, ATP5MJ/subunit j, ATP5F1C/subunit gamma, ATP5F1D/subunit delta, ATP5F1E/subunit epsilon, ATP5PF/subunit F6, ATP5PB/subunit b, ATP5PD/subunit d, ATP5PO/subunit OSCP. ATP synthase complex consists of a soluble F(1) head domain (subunits alpha(3) and beta(3)) - the catalytic core - and a membrane F(0) domain - the membrane proton channel (subunits c, a, 8, e, f, g, k and j). These two domains are linked by a central stalk (subunits gamma, delta, and epsilon) rotating inside the F1 region and a stationary peripheral stalk (subunits F6, b, d, and OSCP). Component of a complex composed at least by ATPIF1, ATP5F1A, ATP5F1B, ATP5F1C AND ATP5F1E.</text>
</comment>
<dbReference type="SUPFAM" id="SSF46604">
    <property type="entry name" value="Epsilon subunit of F1F0-ATP synthase C-terminal domain"/>
    <property type="match status" value="1"/>
</dbReference>
<name>A0A6L2PJN5_COPFO</name>
<proteinExistence type="inferred from homology"/>
<feature type="compositionally biased region" description="Basic and acidic residues" evidence="18">
    <location>
        <begin position="370"/>
        <end position="396"/>
    </location>
</feature>
<feature type="compositionally biased region" description="Acidic residues" evidence="18">
    <location>
        <begin position="333"/>
        <end position="342"/>
    </location>
</feature>
<feature type="compositionally biased region" description="Low complexity" evidence="18">
    <location>
        <begin position="205"/>
        <end position="217"/>
    </location>
</feature>
<comment type="caution">
    <text evidence="20">The sequence shown here is derived from an EMBL/GenBank/DDBJ whole genome shotgun (WGS) entry which is preliminary data.</text>
</comment>
<dbReference type="SUPFAM" id="SSF50156">
    <property type="entry name" value="PDZ domain-like"/>
    <property type="match status" value="1"/>
</dbReference>
<dbReference type="InterPro" id="IPR020546">
    <property type="entry name" value="ATP_synth_F1_dsu/esu_N"/>
</dbReference>
<evidence type="ECO:0000256" key="6">
    <source>
        <dbReference type="ARBA" id="ARBA00022946"/>
    </source>
</evidence>
<evidence type="ECO:0000256" key="8">
    <source>
        <dbReference type="ARBA" id="ARBA00023065"/>
    </source>
</evidence>
<keyword evidence="6" id="KW-0809">Transit peptide</keyword>
<keyword evidence="5" id="KW-0999">Mitochondrion inner membrane</keyword>
<dbReference type="AlphaFoldDB" id="A0A6L2PJN5"/>
<evidence type="ECO:0000256" key="3">
    <source>
        <dbReference type="ARBA" id="ARBA00022448"/>
    </source>
</evidence>
<comment type="subcellular location">
    <subcellularLocation>
        <location evidence="1">Mitochondrion inner membrane</location>
    </subcellularLocation>
</comment>
<dbReference type="InParanoid" id="A0A6L2PJN5"/>
<evidence type="ECO:0000256" key="17">
    <source>
        <dbReference type="ARBA" id="ARBA00070799"/>
    </source>
</evidence>
<dbReference type="PANTHER" id="PTHR13822">
    <property type="entry name" value="ATP SYNTHASE DELTA/EPSILON CHAIN"/>
    <property type="match status" value="1"/>
</dbReference>
<feature type="domain" description="PDZ" evidence="19">
    <location>
        <begin position="11"/>
        <end position="93"/>
    </location>
</feature>
<evidence type="ECO:0000256" key="4">
    <source>
        <dbReference type="ARBA" id="ARBA00022781"/>
    </source>
</evidence>
<comment type="similarity">
    <text evidence="2">Belongs to the ATPase epsilon chain family.</text>
</comment>
<keyword evidence="21" id="KW-1185">Reference proteome</keyword>
<keyword evidence="12" id="KW-0066">ATP synthesis</keyword>
<evidence type="ECO:0000256" key="5">
    <source>
        <dbReference type="ARBA" id="ARBA00022792"/>
    </source>
</evidence>
<keyword evidence="3" id="KW-0813">Transport</keyword>
<dbReference type="Gene3D" id="2.60.15.10">
    <property type="entry name" value="F0F1 ATP synthase delta/epsilon subunit, N-terminal"/>
    <property type="match status" value="1"/>
</dbReference>
<evidence type="ECO:0000256" key="15">
    <source>
        <dbReference type="ARBA" id="ARBA00056834"/>
    </source>
</evidence>
<keyword evidence="11" id="KW-0139">CF(1)</keyword>
<dbReference type="GO" id="GO:0045259">
    <property type="term" value="C:proton-transporting ATP synthase complex"/>
    <property type="evidence" value="ECO:0007669"/>
    <property type="project" value="UniProtKB-KW"/>
</dbReference>
<dbReference type="HAMAP" id="MF_00530">
    <property type="entry name" value="ATP_synth_epsil_bac"/>
    <property type="match status" value="1"/>
</dbReference>
<dbReference type="Gene3D" id="2.30.42.10">
    <property type="match status" value="1"/>
</dbReference>
<feature type="region of interest" description="Disordered" evidence="18">
    <location>
        <begin position="204"/>
        <end position="234"/>
    </location>
</feature>
<dbReference type="Proteomes" id="UP000502823">
    <property type="component" value="Unassembled WGS sequence"/>
</dbReference>
<dbReference type="InterPro" id="IPR001469">
    <property type="entry name" value="ATP_synth_F1_dsu/esu"/>
</dbReference>
<dbReference type="NCBIfam" id="TIGR01216">
    <property type="entry name" value="ATP_synt_epsi"/>
    <property type="match status" value="1"/>
</dbReference>
<dbReference type="Pfam" id="PF02823">
    <property type="entry name" value="ATP-synt_DE_N"/>
    <property type="match status" value="1"/>
</dbReference>
<feature type="region of interest" description="Disordered" evidence="18">
    <location>
        <begin position="439"/>
        <end position="471"/>
    </location>
</feature>
<dbReference type="InterPro" id="IPR036034">
    <property type="entry name" value="PDZ_sf"/>
</dbReference>
<keyword evidence="10" id="KW-0472">Membrane</keyword>
<dbReference type="Pfam" id="PF00595">
    <property type="entry name" value="PDZ"/>
    <property type="match status" value="1"/>
</dbReference>
<sequence>MQINISDMAEDIKLSKIDDQPWGFRVTGGLDFGTPVTVIKVTAGSLAEQAGLKVGDMLLQANGQPLSFLTHHEYSKFLQEAGNFIELSIIRGSLVLPPPLASPELTGTGTETNDLEESQNNSKTDVTSNTKPLPPSEPSLFESIFGPLEKQEDVNCVENVIQELNDQPPQPLETTIDDLTKNDDAVTSALSESAAENTNTLVSAQEPALESQPPSQEQEAKEQSEEISHEEVKRELTEEEIADIMVGHAEVLKGTAIGVDFDKLEPKTDVIEKSQVLQVLKEDEGEPVRKLSTFLQIPNRPKIKPKEMLKQSTVPPQMPEKQTEAVISQEVSENNEGEEPTEGDQPNNAEDVTESQVTERDQLEETELPAEQKEENEIHGEPVEQPQSKEPEKINDDTLLEIQSQLTALLQLPVVMQQQLSSIQQQLTSVVQKRVAELNPASTAEDNDTEKEEGTVEAQEEGTENDEQEKIQDCGEEIEIVGEEHESADTNNNAGHDQVMEGETDKSASVEDNHDMQPENEDSGSTEITEETPKEERKRDIKWQQEKPKKNKPFFPLTPHPRPIVLPGRIKFQMNPEEAYSDDFIAETLSGNAEVIKGTTIGVNFQKYHQSYDHLKSSSVYRMIHETQKRHPGAFEGRPVKIPALEDYKQLLQACSCNWKNSVTHIYYMNMILTITDLFALSFQNGIEMAAIARSVRPVLRLLSQKPVSTSVYARGYAEMPFTFAAGNQVFYDNADVKQVDVPSFSGSFGILPKHVPTLAVLKPGVVTVFENDGTTKKIFVSSGTVSINDDSSVQVLAEEAFPVEHLDAAGAREVLSKAQSDLASASTEIAKAEAAIAVEVGEALVKAAE</sequence>
<feature type="compositionally biased region" description="Polar residues" evidence="18">
    <location>
        <begin position="344"/>
        <end position="356"/>
    </location>
</feature>
<dbReference type="FunFam" id="2.60.15.10:FF:000004">
    <property type="entry name" value="ATP synthase subunit delta, mitochondrial"/>
    <property type="match status" value="1"/>
</dbReference>
<keyword evidence="7" id="KW-0007">Acetylation</keyword>
<dbReference type="PANTHER" id="PTHR13822:SF7">
    <property type="entry name" value="ATP SYNTHASE SUBUNIT DELTA, MITOCHONDRIAL"/>
    <property type="match status" value="1"/>
</dbReference>
<dbReference type="SMART" id="SM00228">
    <property type="entry name" value="PDZ"/>
    <property type="match status" value="1"/>
</dbReference>
<evidence type="ECO:0000256" key="2">
    <source>
        <dbReference type="ARBA" id="ARBA00005712"/>
    </source>
</evidence>
<evidence type="ECO:0000256" key="11">
    <source>
        <dbReference type="ARBA" id="ARBA00023196"/>
    </source>
</evidence>
<dbReference type="Gene3D" id="1.20.5.440">
    <property type="entry name" value="ATP synthase delta/epsilon subunit, C-terminal domain"/>
    <property type="match status" value="1"/>
</dbReference>
<dbReference type="FunFam" id="1.20.5.440:FF:000002">
    <property type="entry name" value="ATP synthase subunit delta, mitochondrial"/>
    <property type="match status" value="1"/>
</dbReference>
<feature type="compositionally biased region" description="Basic and acidic residues" evidence="18">
    <location>
        <begin position="218"/>
        <end position="234"/>
    </location>
</feature>
<evidence type="ECO:0000256" key="10">
    <source>
        <dbReference type="ARBA" id="ARBA00023136"/>
    </source>
</evidence>
<evidence type="ECO:0000256" key="12">
    <source>
        <dbReference type="ARBA" id="ARBA00023310"/>
    </source>
</evidence>
<feature type="compositionally biased region" description="Basic and acidic residues" evidence="18">
    <location>
        <begin position="503"/>
        <end position="517"/>
    </location>
</feature>
<evidence type="ECO:0000256" key="14">
    <source>
        <dbReference type="ARBA" id="ARBA00032372"/>
    </source>
</evidence>
<organism evidence="20 21">
    <name type="scientific">Coptotermes formosanus</name>
    <name type="common">Formosan subterranean termite</name>
    <dbReference type="NCBI Taxonomy" id="36987"/>
    <lineage>
        <taxon>Eukaryota</taxon>
        <taxon>Metazoa</taxon>
        <taxon>Ecdysozoa</taxon>
        <taxon>Arthropoda</taxon>
        <taxon>Hexapoda</taxon>
        <taxon>Insecta</taxon>
        <taxon>Pterygota</taxon>
        <taxon>Neoptera</taxon>
        <taxon>Polyneoptera</taxon>
        <taxon>Dictyoptera</taxon>
        <taxon>Blattodea</taxon>
        <taxon>Blattoidea</taxon>
        <taxon>Termitoidae</taxon>
        <taxon>Rhinotermitidae</taxon>
        <taxon>Coptotermes</taxon>
    </lineage>
</organism>
<keyword evidence="9" id="KW-0496">Mitochondrion</keyword>
<dbReference type="PROSITE" id="PS50106">
    <property type="entry name" value="PDZ"/>
    <property type="match status" value="1"/>
</dbReference>
<reference evidence="21" key="1">
    <citation type="submission" date="2020-01" db="EMBL/GenBank/DDBJ databases">
        <title>Draft genome sequence of the Termite Coptotermes fromosanus.</title>
        <authorList>
            <person name="Itakura S."/>
            <person name="Yosikawa Y."/>
            <person name="Umezawa K."/>
        </authorList>
    </citation>
    <scope>NUCLEOTIDE SEQUENCE [LARGE SCALE GENOMIC DNA]</scope>
</reference>
<dbReference type="InterPro" id="IPR001478">
    <property type="entry name" value="PDZ"/>
</dbReference>
<dbReference type="GO" id="GO:0046933">
    <property type="term" value="F:proton-transporting ATP synthase activity, rotational mechanism"/>
    <property type="evidence" value="ECO:0007669"/>
    <property type="project" value="InterPro"/>
</dbReference>
<feature type="region of interest" description="Disordered" evidence="18">
    <location>
        <begin position="101"/>
        <end position="142"/>
    </location>
</feature>
<dbReference type="SUPFAM" id="SSF51344">
    <property type="entry name" value="Epsilon subunit of F1F0-ATP synthase N-terminal domain"/>
    <property type="match status" value="1"/>
</dbReference>